<protein>
    <recommendedName>
        <fullName evidence="4">Rrf2 family transcriptional regulator</fullName>
    </recommendedName>
</protein>
<name>A0A167JLF1_9GAMM</name>
<dbReference type="PATRIC" id="fig|1365257.3.peg.4179"/>
<dbReference type="InterPro" id="IPR036388">
    <property type="entry name" value="WH-like_DNA-bd_sf"/>
</dbReference>
<dbReference type="AlphaFoldDB" id="A0A167JLF1"/>
<dbReference type="Pfam" id="PF02082">
    <property type="entry name" value="Rrf2"/>
    <property type="match status" value="1"/>
</dbReference>
<keyword evidence="1" id="KW-0732">Signal</keyword>
<dbReference type="RefSeq" id="WP_063382448.1">
    <property type="nucleotide sequence ID" value="NZ_AUXX01000045.1"/>
</dbReference>
<feature type="chain" id="PRO_5007888896" description="Rrf2 family transcriptional regulator" evidence="1">
    <location>
        <begin position="25"/>
        <end position="165"/>
    </location>
</feature>
<dbReference type="PANTHER" id="PTHR33221">
    <property type="entry name" value="WINGED HELIX-TURN-HELIX TRANSCRIPTIONAL REGULATOR, RRF2 FAMILY"/>
    <property type="match status" value="1"/>
</dbReference>
<accession>A0A167JLF1</accession>
<dbReference type="GO" id="GO:0003700">
    <property type="term" value="F:DNA-binding transcription factor activity"/>
    <property type="evidence" value="ECO:0007669"/>
    <property type="project" value="TreeGrafter"/>
</dbReference>
<dbReference type="SUPFAM" id="SSF46785">
    <property type="entry name" value="Winged helix' DNA-binding domain"/>
    <property type="match status" value="1"/>
</dbReference>
<evidence type="ECO:0000256" key="1">
    <source>
        <dbReference type="SAM" id="SignalP"/>
    </source>
</evidence>
<reference evidence="2 3" key="1">
    <citation type="submission" date="2013-07" db="EMBL/GenBank/DDBJ databases">
        <title>Comparative Genomic and Metabolomic Analysis of Twelve Strains of Pseudoalteromonas luteoviolacea.</title>
        <authorList>
            <person name="Vynne N.G."/>
            <person name="Mansson M."/>
            <person name="Gram L."/>
        </authorList>
    </citation>
    <scope>NUCLEOTIDE SEQUENCE [LARGE SCALE GENOMIC DNA]</scope>
    <source>
        <strain evidence="2 3">S4060-1</strain>
    </source>
</reference>
<dbReference type="InterPro" id="IPR000944">
    <property type="entry name" value="Tscrpt_reg_Rrf2"/>
</dbReference>
<dbReference type="PROSITE" id="PS51197">
    <property type="entry name" value="HTH_RRF2_2"/>
    <property type="match status" value="1"/>
</dbReference>
<evidence type="ECO:0008006" key="4">
    <source>
        <dbReference type="Google" id="ProtNLM"/>
    </source>
</evidence>
<dbReference type="NCBIfam" id="TIGR00738">
    <property type="entry name" value="rrf2_super"/>
    <property type="match status" value="1"/>
</dbReference>
<dbReference type="InterPro" id="IPR030489">
    <property type="entry name" value="TR_Rrf2-type_CS"/>
</dbReference>
<organism evidence="2 3">
    <name type="scientific">Pseudoalteromonas luteoviolacea S4060-1</name>
    <dbReference type="NCBI Taxonomy" id="1365257"/>
    <lineage>
        <taxon>Bacteria</taxon>
        <taxon>Pseudomonadati</taxon>
        <taxon>Pseudomonadota</taxon>
        <taxon>Gammaproteobacteria</taxon>
        <taxon>Alteromonadales</taxon>
        <taxon>Pseudoalteromonadaceae</taxon>
        <taxon>Pseudoalteromonas</taxon>
    </lineage>
</organism>
<feature type="signal peptide" evidence="1">
    <location>
        <begin position="1"/>
        <end position="24"/>
    </location>
</feature>
<dbReference type="EMBL" id="AUXX01000045">
    <property type="protein sequence ID" value="KZN61296.1"/>
    <property type="molecule type" value="Genomic_DNA"/>
</dbReference>
<sequence>MKIGKGVEWAAHTCALLALLPANAALALETLADFIGVPSPYLAKQMQLLSRAGIVKAKRGVAGGYKLARLPETISLWDITGAIDGTTRSFRCTEVRQNGPCGASSEEVITPCKIAASFRNAEDKFRQELSNVKLPELVAGIAQDVSEQRKARIKAWIEQNAAFSS</sequence>
<evidence type="ECO:0000313" key="2">
    <source>
        <dbReference type="EMBL" id="KZN61296.1"/>
    </source>
</evidence>
<proteinExistence type="predicted"/>
<dbReference type="PROSITE" id="PS01332">
    <property type="entry name" value="HTH_RRF2_1"/>
    <property type="match status" value="1"/>
</dbReference>
<comment type="caution">
    <text evidence="2">The sequence shown here is derived from an EMBL/GenBank/DDBJ whole genome shotgun (WGS) entry which is preliminary data.</text>
</comment>
<evidence type="ECO:0000313" key="3">
    <source>
        <dbReference type="Proteomes" id="UP000076661"/>
    </source>
</evidence>
<dbReference type="InterPro" id="IPR036390">
    <property type="entry name" value="WH_DNA-bd_sf"/>
</dbReference>
<gene>
    <name evidence="2" type="ORF">N478_04325</name>
</gene>
<dbReference type="GO" id="GO:0005829">
    <property type="term" value="C:cytosol"/>
    <property type="evidence" value="ECO:0007669"/>
    <property type="project" value="TreeGrafter"/>
</dbReference>
<dbReference type="Proteomes" id="UP000076661">
    <property type="component" value="Unassembled WGS sequence"/>
</dbReference>
<dbReference type="PANTHER" id="PTHR33221:SF13">
    <property type="entry name" value="TRANSCRIPTIONAL REGULATOR-RELATED"/>
    <property type="match status" value="1"/>
</dbReference>
<dbReference type="Gene3D" id="1.10.10.10">
    <property type="entry name" value="Winged helix-like DNA-binding domain superfamily/Winged helix DNA-binding domain"/>
    <property type="match status" value="1"/>
</dbReference>